<feature type="domain" description="Methyl-accepting transducer" evidence="6">
    <location>
        <begin position="285"/>
        <end position="521"/>
    </location>
</feature>
<evidence type="ECO:0000256" key="1">
    <source>
        <dbReference type="ARBA" id="ARBA00004370"/>
    </source>
</evidence>
<dbReference type="AlphaFoldDB" id="A0A2R5FBA6"/>
<dbReference type="PROSITE" id="PS50885">
    <property type="entry name" value="HAMP"/>
    <property type="match status" value="1"/>
</dbReference>
<evidence type="ECO:0000256" key="3">
    <source>
        <dbReference type="ARBA" id="ARBA00029447"/>
    </source>
</evidence>
<feature type="domain" description="HAMP" evidence="7">
    <location>
        <begin position="239"/>
        <end position="280"/>
    </location>
</feature>
<dbReference type="GO" id="GO:0007165">
    <property type="term" value="P:signal transduction"/>
    <property type="evidence" value="ECO:0007669"/>
    <property type="project" value="UniProtKB-KW"/>
</dbReference>
<dbReference type="SMART" id="SM00283">
    <property type="entry name" value="MA"/>
    <property type="match status" value="1"/>
</dbReference>
<evidence type="ECO:0000256" key="5">
    <source>
        <dbReference type="SAM" id="Phobius"/>
    </source>
</evidence>
<dbReference type="PANTHER" id="PTHR32089:SF112">
    <property type="entry name" value="LYSOZYME-LIKE PROTEIN-RELATED"/>
    <property type="match status" value="1"/>
</dbReference>
<keyword evidence="5" id="KW-1133">Transmembrane helix</keyword>
<accession>A0A2R5FBA6</accession>
<keyword evidence="5" id="KW-0472">Membrane</keyword>
<dbReference type="CDD" id="cd11386">
    <property type="entry name" value="MCP_signal"/>
    <property type="match status" value="1"/>
</dbReference>
<dbReference type="GO" id="GO:0016020">
    <property type="term" value="C:membrane"/>
    <property type="evidence" value="ECO:0007669"/>
    <property type="project" value="UniProtKB-SubCell"/>
</dbReference>
<sequence length="557" mass="60028">MLNNASLKLKLFLLSGLAMSALFASVLTGTLGIRSGINGVQDIGRHRLPSVLALQTIKEIQIGLKSSTYEAGLWENDNDVQDQFANIAQDKKKLWAKVEPAWKAYESIPKSEQEIALWNQFVVEWNTWKKSDLEILGLIEALARNHDAAQQKIYFEKYFSLGAQQRASYQRAESLLNQVVELNAKKVESETRNAENATFWAQRIMFVVGGVAFFGLAILALRITFSILRQMGGDPADAVQMTRRIAGGDLTFNIPLQAGDTTSLLASLAHMQENLRKLIGQVLQGSDELFQSAHLLTHNVNEVSSNGAAESLAARTTADAVQSITGRIVQVGESAATAGEVSAQAGVSSFEGKVVISNAAAEMDKISEVVGSSAEIVQKLGDYSSKISEITNLIKSIADQTNLLALNASIEAAHAGDQGRGFAVVADEIRKLAERTSRATSEISDMIATILSNVSAAVESMHGGRQRVVDGVNMVQKAAEAMESIHSGAENASHAVHAITQALREGNRDLQEISTSMTNIVSMVQKNSESVSTMSASAQQIDTLAGKLSEAVRLFRL</sequence>
<evidence type="ECO:0000256" key="2">
    <source>
        <dbReference type="ARBA" id="ARBA00023224"/>
    </source>
</evidence>
<keyword evidence="2 4" id="KW-0807">Transducer</keyword>
<evidence type="ECO:0000259" key="7">
    <source>
        <dbReference type="PROSITE" id="PS50885"/>
    </source>
</evidence>
<dbReference type="Proteomes" id="UP000245081">
    <property type="component" value="Unassembled WGS sequence"/>
</dbReference>
<evidence type="ECO:0000256" key="4">
    <source>
        <dbReference type="PROSITE-ProRule" id="PRU00284"/>
    </source>
</evidence>
<feature type="transmembrane region" description="Helical" evidence="5">
    <location>
        <begin position="200"/>
        <end position="221"/>
    </location>
</feature>
<protein>
    <submittedName>
        <fullName evidence="8">Methyl-accepting chemotaxis protein</fullName>
    </submittedName>
</protein>
<dbReference type="SUPFAM" id="SSF58104">
    <property type="entry name" value="Methyl-accepting chemotaxis protein (MCP) signaling domain"/>
    <property type="match status" value="1"/>
</dbReference>
<dbReference type="Gene3D" id="1.10.287.950">
    <property type="entry name" value="Methyl-accepting chemotaxis protein"/>
    <property type="match status" value="1"/>
</dbReference>
<dbReference type="Pfam" id="PF12729">
    <property type="entry name" value="4HB_MCP_1"/>
    <property type="match status" value="1"/>
</dbReference>
<keyword evidence="5" id="KW-0812">Transmembrane</keyword>
<comment type="subcellular location">
    <subcellularLocation>
        <location evidence="1">Membrane</location>
    </subcellularLocation>
</comment>
<dbReference type="FunFam" id="1.10.287.950:FF:000001">
    <property type="entry name" value="Methyl-accepting chemotaxis sensory transducer"/>
    <property type="match status" value="1"/>
</dbReference>
<dbReference type="Pfam" id="PF00015">
    <property type="entry name" value="MCPsignal"/>
    <property type="match status" value="1"/>
</dbReference>
<evidence type="ECO:0000259" key="6">
    <source>
        <dbReference type="PROSITE" id="PS50111"/>
    </source>
</evidence>
<dbReference type="OrthoDB" id="8899037at2"/>
<dbReference type="GO" id="GO:0006935">
    <property type="term" value="P:chemotaxis"/>
    <property type="evidence" value="ECO:0007669"/>
    <property type="project" value="UniProtKB-ARBA"/>
</dbReference>
<evidence type="ECO:0000313" key="8">
    <source>
        <dbReference type="EMBL" id="GBG15099.1"/>
    </source>
</evidence>
<comment type="caution">
    <text evidence="8">The sequence shown here is derived from an EMBL/GenBank/DDBJ whole genome shotgun (WGS) entry which is preliminary data.</text>
</comment>
<dbReference type="EMBL" id="BDOQ01000013">
    <property type="protein sequence ID" value="GBG15099.1"/>
    <property type="molecule type" value="Genomic_DNA"/>
</dbReference>
<name>A0A2R5FBA6_9PROT</name>
<evidence type="ECO:0000313" key="9">
    <source>
        <dbReference type="Proteomes" id="UP000245081"/>
    </source>
</evidence>
<reference evidence="8 9" key="1">
    <citation type="journal article" date="2018" name="Environ. Microbiol.">
        <title>Isolation and genomic characterization of Novimethylophilus kurashikiensis gen. nov. sp. nov., a new lanthanide-dependent methylotrophic species of Methylophilaceae.</title>
        <authorList>
            <person name="Lv H."/>
            <person name="Sahin N."/>
            <person name="Tani A."/>
        </authorList>
    </citation>
    <scope>NUCLEOTIDE SEQUENCE [LARGE SCALE GENOMIC DNA]</scope>
    <source>
        <strain evidence="8 9">La2-4</strain>
    </source>
</reference>
<gene>
    <name evidence="8" type="primary">mcp</name>
    <name evidence="8" type="ORF">NMK_2702</name>
</gene>
<organism evidence="8 9">
    <name type="scientific">Novimethylophilus kurashikiensis</name>
    <dbReference type="NCBI Taxonomy" id="1825523"/>
    <lineage>
        <taxon>Bacteria</taxon>
        <taxon>Pseudomonadati</taxon>
        <taxon>Pseudomonadota</taxon>
        <taxon>Betaproteobacteria</taxon>
        <taxon>Nitrosomonadales</taxon>
        <taxon>Methylophilaceae</taxon>
        <taxon>Novimethylophilus</taxon>
    </lineage>
</organism>
<dbReference type="InterPro" id="IPR004089">
    <property type="entry name" value="MCPsignal_dom"/>
</dbReference>
<proteinExistence type="inferred from homology"/>
<dbReference type="PROSITE" id="PS50111">
    <property type="entry name" value="CHEMOTAXIS_TRANSDUC_2"/>
    <property type="match status" value="1"/>
</dbReference>
<dbReference type="InterPro" id="IPR003660">
    <property type="entry name" value="HAMP_dom"/>
</dbReference>
<dbReference type="PANTHER" id="PTHR32089">
    <property type="entry name" value="METHYL-ACCEPTING CHEMOTAXIS PROTEIN MCPB"/>
    <property type="match status" value="1"/>
</dbReference>
<keyword evidence="9" id="KW-1185">Reference proteome</keyword>
<comment type="similarity">
    <text evidence="3">Belongs to the methyl-accepting chemotaxis (MCP) protein family.</text>
</comment>
<dbReference type="InterPro" id="IPR024478">
    <property type="entry name" value="HlyB_4HB_MCP"/>
</dbReference>